<dbReference type="SMART" id="SM00342">
    <property type="entry name" value="HTH_ARAC"/>
    <property type="match status" value="1"/>
</dbReference>
<dbReference type="AlphaFoldDB" id="A0A328B9Q9"/>
<dbReference type="SUPFAM" id="SSF46689">
    <property type="entry name" value="Homeodomain-like"/>
    <property type="match status" value="2"/>
</dbReference>
<dbReference type="Gene3D" id="1.10.10.60">
    <property type="entry name" value="Homeodomain-like"/>
    <property type="match status" value="1"/>
</dbReference>
<feature type="domain" description="HTH araC/xylS-type" evidence="4">
    <location>
        <begin position="224"/>
        <end position="322"/>
    </location>
</feature>
<dbReference type="InterPro" id="IPR053142">
    <property type="entry name" value="PchR_regulatory_protein"/>
</dbReference>
<dbReference type="RefSeq" id="WP_111480268.1">
    <property type="nucleotide sequence ID" value="NZ_QHKM01000010.1"/>
</dbReference>
<dbReference type="GO" id="GO:0043565">
    <property type="term" value="F:sequence-specific DNA binding"/>
    <property type="evidence" value="ECO:0007669"/>
    <property type="project" value="InterPro"/>
</dbReference>
<sequence length="324" mass="36981">MPDSYCLHDFELFDATSPVAEPGGTVRRRHWQGPAAVGALRFTEYHLPGGLLTELEGPLQQTLELQLLDHQPCIGMVVQLAGHSESVMERGRRFRVEARQDNLLYEPSPNVRHVFQPAAGRYHAVHLRFEPAYFTGLVQDNAEWLPLYEHLLPQQQPGTLFEAARPSSPQVLELLGQLRGCPYTGTLQRLFLEARFLDLFVAQQQHYLRLHRAPPRRRERELLLAVRDYLDEHYAAPPGLHELARLFGTNDFTLKKGFRELFDTTVFGYVAQKRLTEAHLLLTHTDEPVQDVAARVGFGNAAHFATAFKRRFGLRPQQLRRPAG</sequence>
<dbReference type="PRINTS" id="PR00032">
    <property type="entry name" value="HTHARAC"/>
</dbReference>
<dbReference type="GO" id="GO:0003700">
    <property type="term" value="F:DNA-binding transcription factor activity"/>
    <property type="evidence" value="ECO:0007669"/>
    <property type="project" value="InterPro"/>
</dbReference>
<proteinExistence type="predicted"/>
<accession>A0A328B9Q9</accession>
<dbReference type="InterPro" id="IPR020449">
    <property type="entry name" value="Tscrpt_reg_AraC-type_HTH"/>
</dbReference>
<dbReference type="PROSITE" id="PS01124">
    <property type="entry name" value="HTH_ARAC_FAMILY_2"/>
    <property type="match status" value="1"/>
</dbReference>
<dbReference type="InterPro" id="IPR009057">
    <property type="entry name" value="Homeodomain-like_sf"/>
</dbReference>
<evidence type="ECO:0000313" key="5">
    <source>
        <dbReference type="EMBL" id="RAK63191.1"/>
    </source>
</evidence>
<dbReference type="PANTHER" id="PTHR47893:SF1">
    <property type="entry name" value="REGULATORY PROTEIN PCHR"/>
    <property type="match status" value="1"/>
</dbReference>
<evidence type="ECO:0000256" key="3">
    <source>
        <dbReference type="ARBA" id="ARBA00023163"/>
    </source>
</evidence>
<dbReference type="Proteomes" id="UP000248553">
    <property type="component" value="Unassembled WGS sequence"/>
</dbReference>
<keyword evidence="6" id="KW-1185">Reference proteome</keyword>
<protein>
    <recommendedName>
        <fullName evidence="4">HTH araC/xylS-type domain-containing protein</fullName>
    </recommendedName>
</protein>
<reference evidence="6" key="1">
    <citation type="submission" date="2018-05" db="EMBL/GenBank/DDBJ databases">
        <authorList>
            <person name="Nie L."/>
        </authorList>
    </citation>
    <scope>NUCLEOTIDE SEQUENCE [LARGE SCALE GENOMIC DNA]</scope>
    <source>
        <strain evidence="6">NL</strain>
    </source>
</reference>
<keyword evidence="3" id="KW-0804">Transcription</keyword>
<evidence type="ECO:0000313" key="6">
    <source>
        <dbReference type="Proteomes" id="UP000248553"/>
    </source>
</evidence>
<evidence type="ECO:0000256" key="1">
    <source>
        <dbReference type="ARBA" id="ARBA00023015"/>
    </source>
</evidence>
<dbReference type="Pfam" id="PF12833">
    <property type="entry name" value="HTH_18"/>
    <property type="match status" value="1"/>
</dbReference>
<organism evidence="5 6">
    <name type="scientific">Hymenobacter edaphi</name>
    <dbReference type="NCBI Taxonomy" id="2211146"/>
    <lineage>
        <taxon>Bacteria</taxon>
        <taxon>Pseudomonadati</taxon>
        <taxon>Bacteroidota</taxon>
        <taxon>Cytophagia</taxon>
        <taxon>Cytophagales</taxon>
        <taxon>Hymenobacteraceae</taxon>
        <taxon>Hymenobacter</taxon>
    </lineage>
</organism>
<dbReference type="OrthoDB" id="799767at2"/>
<keyword evidence="2" id="KW-0238">DNA-binding</keyword>
<gene>
    <name evidence="5" type="ORF">DLM85_21635</name>
</gene>
<evidence type="ECO:0000256" key="2">
    <source>
        <dbReference type="ARBA" id="ARBA00023125"/>
    </source>
</evidence>
<keyword evidence="1" id="KW-0805">Transcription regulation</keyword>
<name>A0A328B9Q9_9BACT</name>
<dbReference type="PANTHER" id="PTHR47893">
    <property type="entry name" value="REGULATORY PROTEIN PCHR"/>
    <property type="match status" value="1"/>
</dbReference>
<dbReference type="EMBL" id="QHKM01000010">
    <property type="protein sequence ID" value="RAK63191.1"/>
    <property type="molecule type" value="Genomic_DNA"/>
</dbReference>
<comment type="caution">
    <text evidence="5">The sequence shown here is derived from an EMBL/GenBank/DDBJ whole genome shotgun (WGS) entry which is preliminary data.</text>
</comment>
<evidence type="ECO:0000259" key="4">
    <source>
        <dbReference type="PROSITE" id="PS01124"/>
    </source>
</evidence>
<dbReference type="InterPro" id="IPR018060">
    <property type="entry name" value="HTH_AraC"/>
</dbReference>